<keyword evidence="1 2" id="KW-0732">Signal</keyword>
<dbReference type="AlphaFoldDB" id="A0A179CXI5"/>
<feature type="chain" id="PRO_5008100076" evidence="2">
    <location>
        <begin position="19"/>
        <end position="172"/>
    </location>
</feature>
<evidence type="ECO:0000313" key="4">
    <source>
        <dbReference type="EMBL" id="OAQ14277.1"/>
    </source>
</evidence>
<dbReference type="Pfam" id="PF13505">
    <property type="entry name" value="OMP_b-brl"/>
    <property type="match status" value="1"/>
</dbReference>
<accession>A0A179CXI5</accession>
<feature type="domain" description="Outer membrane protein beta-barrel" evidence="3">
    <location>
        <begin position="9"/>
        <end position="172"/>
    </location>
</feature>
<reference evidence="4 5" key="1">
    <citation type="submission" date="2014-01" db="EMBL/GenBank/DDBJ databases">
        <authorList>
            <person name="Zuccon D."/>
        </authorList>
    </citation>
    <scope>NUCLEOTIDE SEQUENCE [LARGE SCALE GENOMIC DNA]</scope>
    <source>
        <strain evidence="4 5">Y31</strain>
    </source>
</reference>
<gene>
    <name evidence="4" type="ORF">F480_07815</name>
</gene>
<comment type="caution">
    <text evidence="4">The sequence shown here is derived from an EMBL/GenBank/DDBJ whole genome shotgun (WGS) entry which is preliminary data.</text>
</comment>
<dbReference type="PATRIC" id="fig|1261658.3.peg.1561"/>
<evidence type="ECO:0000256" key="2">
    <source>
        <dbReference type="SAM" id="SignalP"/>
    </source>
</evidence>
<dbReference type="InterPro" id="IPR027385">
    <property type="entry name" value="Beta-barrel_OMP"/>
</dbReference>
<evidence type="ECO:0000313" key="5">
    <source>
        <dbReference type="Proteomes" id="UP000078358"/>
    </source>
</evidence>
<dbReference type="EMBL" id="JACI01000002">
    <property type="protein sequence ID" value="OAQ14277.1"/>
    <property type="molecule type" value="Genomic_DNA"/>
</dbReference>
<dbReference type="RefSeq" id="WP_025289811.1">
    <property type="nucleotide sequence ID" value="NZ_JACI01000002.1"/>
</dbReference>
<evidence type="ECO:0000256" key="1">
    <source>
        <dbReference type="ARBA" id="ARBA00022729"/>
    </source>
</evidence>
<name>A0A179CXI5_BIBTR</name>
<proteinExistence type="predicted"/>
<dbReference type="SUPFAM" id="SSF56925">
    <property type="entry name" value="OMPA-like"/>
    <property type="match status" value="1"/>
</dbReference>
<evidence type="ECO:0000259" key="3">
    <source>
        <dbReference type="Pfam" id="PF13505"/>
    </source>
</evidence>
<protein>
    <submittedName>
        <fullName evidence="4">Membrane protein</fullName>
    </submittedName>
</protein>
<feature type="signal peptide" evidence="2">
    <location>
        <begin position="1"/>
        <end position="18"/>
    </location>
</feature>
<sequence>MKKLAMMATAFLSVSTFAAPVGETFTGVGVGLDLTTVKYKNSNLKGKQATGANFVLDYALDYGNNVLGIVEGKAKLGSSKIFNDTKQKNQFSLGYAQGYRVLPDLLPYVKANYSLSKVGDIGTFKGFGYGAGAKYAISNDIEVGAEYLRSNLKYHGDKLKGNAFSATAAYRF</sequence>
<organism evidence="4 5">
    <name type="scientific">Bibersteinia trehalosi Y31</name>
    <dbReference type="NCBI Taxonomy" id="1261658"/>
    <lineage>
        <taxon>Bacteria</taxon>
        <taxon>Pseudomonadati</taxon>
        <taxon>Pseudomonadota</taxon>
        <taxon>Gammaproteobacteria</taxon>
        <taxon>Pasteurellales</taxon>
        <taxon>Pasteurellaceae</taxon>
        <taxon>Bibersteinia</taxon>
    </lineage>
</organism>
<dbReference type="Proteomes" id="UP000078358">
    <property type="component" value="Unassembled WGS sequence"/>
</dbReference>
<dbReference type="InterPro" id="IPR011250">
    <property type="entry name" value="OMP/PagP_B-barrel"/>
</dbReference>